<protein>
    <recommendedName>
        <fullName evidence="3">ATPase family associated with various cellular activities (AAA)</fullName>
    </recommendedName>
</protein>
<accession>A0ABQ1M2N0</accession>
<dbReference type="SUPFAM" id="SSF52540">
    <property type="entry name" value="P-loop containing nucleoside triphosphate hydrolases"/>
    <property type="match status" value="1"/>
</dbReference>
<comment type="caution">
    <text evidence="1">The sequence shown here is derived from an EMBL/GenBank/DDBJ whole genome shotgun (WGS) entry which is preliminary data.</text>
</comment>
<evidence type="ECO:0000313" key="2">
    <source>
        <dbReference type="Proteomes" id="UP000597338"/>
    </source>
</evidence>
<evidence type="ECO:0008006" key="3">
    <source>
        <dbReference type="Google" id="ProtNLM"/>
    </source>
</evidence>
<dbReference type="Proteomes" id="UP000597338">
    <property type="component" value="Unassembled WGS sequence"/>
</dbReference>
<dbReference type="RefSeq" id="WP_188751510.1">
    <property type="nucleotide sequence ID" value="NZ_BMIK01000009.1"/>
</dbReference>
<sequence>MEDLTFEKLKVKEGKDRPRAFENEPFPYNQISDSRRFEELVYSLYKIKIEHREFNVFDDIVLMTGVRESGRDCVLYVKGNPYGLIQCKQYQNNLSKNLLGEEITRFVLYALANPSLIFDKEDFTYFVCVSKGFDNKCNEFIDGFNHLIRKESMLDRWITKSLKQSTLKHLSSDGNLKNEALDILGKIKIKRILPQDLDAMLAEPKAAHLIPLFFAVKNIVNNEGILRIEEKIDRLWINQLSVIELDQQLQNASNDLKFQKNEFEGFPESHIPRKEVDELYKWVTGDLTTDSKGRPENICLLAANAGTGKTVILKDLYDKLTDDGIPVLGVKADLNYAGTLKELQEKVNLSIPVFEFIDQCKIHYKNLVVLIDQIDALSQSVSSRREYLDTYKKLIDKYTYVHGVRIIVSVRTFDLNYDQTLRAYRNVKSVRVQELPEETVVQQLNKINISRKQISSKLLRLLRTPVYLNIFSIIAKQQPNFQGITTVQDLYQVLWDQKIVHTDNYVAGKVENARIKRLLYGIATDMAANQQINSVYDSNYEDFSNEISYLTSHNLLTRKGKYIQFFHQTFFDFVFAKKFVEEGKSIKWYIKSHRQSLLIRPALKMILNYLRDYKPKQFLEEVHKLLEETSILYHIKHLLISFLASIDDPSEEEIKFLVEQLKRSIHWQIVFYEHALSTRWFDAALTNGLLDSLRTPPSTVTPKPKPKISLLSFLVRNRSSVDVENYRRHTCSVFVKSQLVETPDKVLGFLSGVQDEGFVRWCLFSLKNWNNSNAYRLFERCTDFKETDAYGYHHVLETIANFDPKYALSKIEDDLLSDTYFIKSKNRDYQEEKLLKIIAKKIPELLFPILLEIVEKKINDKRYRKAGIDGEFQYANIYLGDEDHLKGNEFLYKLLAVCLRKVAGQHREVFADFWHRYNTTKSESRLRLLVFALKTNEALYPNEIHFLLRHLENNSLLKSHGRLNFEFRELFEKGFCYFSETDKNKSIGIINRLKIKDELFVYPQNKLRDKPLYHLRWGLTKYFMLLRLPNRYIEEDLQLKRTFQELERKYKKTKDARPSNGGIAGIVGTPIQRDKYQYLSDEQWIKSFLKYDNNRRETHFLKGGLDENARAFHEAVKNNPDNKIGLIDTIMLDERVHQDYKVHGVWGLGEGKADTAIVLKYLKRLLTDGLVLSKANMSLCGLIARHLIESKVYDSDIINFLVQQTEFKDDRQSKIVLEEVKEKKTTINGLVTWGLNSIAGSAAYSLLFIDSNEHEDTVFSTLAKALNSSENYVRAIVLSKYAFLMHLNPERAYDLFVGILENEQDVDVLAASLWSLQYLVNHDFVRLIPTLRKLVASFDKLGDDDMRWLVSILFFSWLKEQNGAKETFFELLQSNEKSHDWSVHVAFEGFYFDENSKTKVFELLTFLLSESNKSLQRRFRLEFLHMDEIKILDIKSFLEKYISSKSFKISSYFVQYLTEKTKEAPFSCVDLFDLAITKSSQEEEDDYLLRSEDDATKFVVGAYNALDDEDKKSKKYRAKLLKMFDKILMDYRFKSKAEQILEDI</sequence>
<organism evidence="1 2">
    <name type="scientific">Parapedobacter defluvii</name>
    <dbReference type="NCBI Taxonomy" id="2045106"/>
    <lineage>
        <taxon>Bacteria</taxon>
        <taxon>Pseudomonadati</taxon>
        <taxon>Bacteroidota</taxon>
        <taxon>Sphingobacteriia</taxon>
        <taxon>Sphingobacteriales</taxon>
        <taxon>Sphingobacteriaceae</taxon>
        <taxon>Parapedobacter</taxon>
    </lineage>
</organism>
<keyword evidence="2" id="KW-1185">Reference proteome</keyword>
<dbReference type="InterPro" id="IPR027417">
    <property type="entry name" value="P-loop_NTPase"/>
</dbReference>
<evidence type="ECO:0000313" key="1">
    <source>
        <dbReference type="EMBL" id="GGC33274.1"/>
    </source>
</evidence>
<name>A0ABQ1M2N0_9SPHI</name>
<reference evidence="2" key="1">
    <citation type="journal article" date="2019" name="Int. J. Syst. Evol. Microbiol.">
        <title>The Global Catalogue of Microorganisms (GCM) 10K type strain sequencing project: providing services to taxonomists for standard genome sequencing and annotation.</title>
        <authorList>
            <consortium name="The Broad Institute Genomics Platform"/>
            <consortium name="The Broad Institute Genome Sequencing Center for Infectious Disease"/>
            <person name="Wu L."/>
            <person name="Ma J."/>
        </authorList>
    </citation>
    <scope>NUCLEOTIDE SEQUENCE [LARGE SCALE GENOMIC DNA]</scope>
    <source>
        <strain evidence="2">CGMCC 1.15342</strain>
    </source>
</reference>
<dbReference type="SUPFAM" id="SSF48371">
    <property type="entry name" value="ARM repeat"/>
    <property type="match status" value="1"/>
</dbReference>
<dbReference type="EMBL" id="BMIK01000009">
    <property type="protein sequence ID" value="GGC33274.1"/>
    <property type="molecule type" value="Genomic_DNA"/>
</dbReference>
<proteinExistence type="predicted"/>
<dbReference type="InterPro" id="IPR016024">
    <property type="entry name" value="ARM-type_fold"/>
</dbReference>
<gene>
    <name evidence="1" type="ORF">GCM10011386_26700</name>
</gene>
<dbReference type="Gene3D" id="3.40.50.300">
    <property type="entry name" value="P-loop containing nucleotide triphosphate hydrolases"/>
    <property type="match status" value="1"/>
</dbReference>